<dbReference type="Proteomes" id="UP001433268">
    <property type="component" value="Unassembled WGS sequence"/>
</dbReference>
<name>A0ABR1WCG1_9PEZI</name>
<dbReference type="EMBL" id="JAQQWN010000006">
    <property type="protein sequence ID" value="KAK8079849.1"/>
    <property type="molecule type" value="Genomic_DNA"/>
</dbReference>
<sequence>MEHRASALQWLFKRSWNPSSETAQSGHGNSSGPFFSRDRKYMAGRPMLSKPQVCDRPSGSLLRSTPAVDWSGLAEEGVSITKYTFKYIFKYTGAALHANVQLDLALPSLALLYLLTLRPYLPRAPLHWLKKILIGTPQPLEPSLGCDGSVVAEQCNGTGPNRLLDASWFVKDSLRPTLAMRTEFSPEMAKYRLPLTGKAGSQMQDTRSPGSSDLHGRLRLHIAHDAHMRVMQVAEE</sequence>
<dbReference type="GeneID" id="92045042"/>
<evidence type="ECO:0000313" key="2">
    <source>
        <dbReference type="Proteomes" id="UP001433268"/>
    </source>
</evidence>
<gene>
    <name evidence="1" type="ORF">PG997_007667</name>
</gene>
<evidence type="ECO:0000313" key="1">
    <source>
        <dbReference type="EMBL" id="KAK8079849.1"/>
    </source>
</evidence>
<proteinExistence type="predicted"/>
<accession>A0ABR1WCG1</accession>
<protein>
    <submittedName>
        <fullName evidence="1">Uncharacterized protein</fullName>
    </submittedName>
</protein>
<organism evidence="1 2">
    <name type="scientific">Apiospora hydei</name>
    <dbReference type="NCBI Taxonomy" id="1337664"/>
    <lineage>
        <taxon>Eukaryota</taxon>
        <taxon>Fungi</taxon>
        <taxon>Dikarya</taxon>
        <taxon>Ascomycota</taxon>
        <taxon>Pezizomycotina</taxon>
        <taxon>Sordariomycetes</taxon>
        <taxon>Xylariomycetidae</taxon>
        <taxon>Amphisphaeriales</taxon>
        <taxon>Apiosporaceae</taxon>
        <taxon>Apiospora</taxon>
    </lineage>
</organism>
<reference evidence="1 2" key="1">
    <citation type="submission" date="2023-01" db="EMBL/GenBank/DDBJ databases">
        <title>Analysis of 21 Apiospora genomes using comparative genomics revels a genus with tremendous synthesis potential of carbohydrate active enzymes and secondary metabolites.</title>
        <authorList>
            <person name="Sorensen T."/>
        </authorList>
    </citation>
    <scope>NUCLEOTIDE SEQUENCE [LARGE SCALE GENOMIC DNA]</scope>
    <source>
        <strain evidence="1 2">CBS 114990</strain>
    </source>
</reference>
<keyword evidence="2" id="KW-1185">Reference proteome</keyword>
<comment type="caution">
    <text evidence="1">The sequence shown here is derived from an EMBL/GenBank/DDBJ whole genome shotgun (WGS) entry which is preliminary data.</text>
</comment>
<dbReference type="RefSeq" id="XP_066667324.1">
    <property type="nucleotide sequence ID" value="XM_066811982.1"/>
</dbReference>